<evidence type="ECO:0000313" key="2">
    <source>
        <dbReference type="EMBL" id="MBB5866664.1"/>
    </source>
</evidence>
<dbReference type="Gene3D" id="1.10.260.40">
    <property type="entry name" value="lambda repressor-like DNA-binding domains"/>
    <property type="match status" value="1"/>
</dbReference>
<dbReference type="AlphaFoldDB" id="A0A841BEE6"/>
<dbReference type="SMART" id="SM00530">
    <property type="entry name" value="HTH_XRE"/>
    <property type="match status" value="1"/>
</dbReference>
<dbReference type="EMBL" id="JACHMN010000001">
    <property type="protein sequence ID" value="MBB5866664.1"/>
    <property type="molecule type" value="Genomic_DNA"/>
</dbReference>
<accession>A0A841BEE6</accession>
<dbReference type="PROSITE" id="PS50943">
    <property type="entry name" value="HTH_CROC1"/>
    <property type="match status" value="1"/>
</dbReference>
<keyword evidence="3" id="KW-1185">Reference proteome</keyword>
<dbReference type="Proteomes" id="UP000587527">
    <property type="component" value="Unassembled WGS sequence"/>
</dbReference>
<proteinExistence type="predicted"/>
<dbReference type="CDD" id="cd00093">
    <property type="entry name" value="HTH_XRE"/>
    <property type="match status" value="1"/>
</dbReference>
<feature type="domain" description="HTH cro/C1-type" evidence="1">
    <location>
        <begin position="30"/>
        <end position="64"/>
    </location>
</feature>
<name>A0A841BEE6_9ACTN</name>
<dbReference type="RefSeq" id="WP_184830625.1">
    <property type="nucleotide sequence ID" value="NZ_JACHMN010000001.1"/>
</dbReference>
<dbReference type="GO" id="GO:0003677">
    <property type="term" value="F:DNA binding"/>
    <property type="evidence" value="ECO:0007669"/>
    <property type="project" value="InterPro"/>
</dbReference>
<dbReference type="SUPFAM" id="SSF47413">
    <property type="entry name" value="lambda repressor-like DNA-binding domains"/>
    <property type="match status" value="2"/>
</dbReference>
<dbReference type="InterPro" id="IPR001387">
    <property type="entry name" value="Cro/C1-type_HTH"/>
</dbReference>
<comment type="caution">
    <text evidence="2">The sequence shown here is derived from an EMBL/GenBank/DDBJ whole genome shotgun (WGS) entry which is preliminary data.</text>
</comment>
<gene>
    <name evidence="2" type="ORF">F4553_000043</name>
</gene>
<organism evidence="2 3">
    <name type="scientific">Allocatelliglobosispora scoriae</name>
    <dbReference type="NCBI Taxonomy" id="643052"/>
    <lineage>
        <taxon>Bacteria</taxon>
        <taxon>Bacillati</taxon>
        <taxon>Actinomycetota</taxon>
        <taxon>Actinomycetes</taxon>
        <taxon>Micromonosporales</taxon>
        <taxon>Micromonosporaceae</taxon>
        <taxon>Allocatelliglobosispora</taxon>
    </lineage>
</organism>
<reference evidence="2 3" key="1">
    <citation type="submission" date="2020-08" db="EMBL/GenBank/DDBJ databases">
        <title>Sequencing the genomes of 1000 actinobacteria strains.</title>
        <authorList>
            <person name="Klenk H.-P."/>
        </authorList>
    </citation>
    <scope>NUCLEOTIDE SEQUENCE [LARGE SCALE GENOMIC DNA]</scope>
    <source>
        <strain evidence="2 3">DSM 45362</strain>
    </source>
</reference>
<dbReference type="InterPro" id="IPR010982">
    <property type="entry name" value="Lambda_DNA-bd_dom_sf"/>
</dbReference>
<evidence type="ECO:0000259" key="1">
    <source>
        <dbReference type="PROSITE" id="PS50943"/>
    </source>
</evidence>
<sequence>MRMTPSAPLRARRVTTAMVHDYRREVGQILTAYRTAAGLTQQELATLTSYSRSTVAGTETGKQSAALGFWQAADRVLHAGGVLHKAAIHLIDIARALAAQTARDQAAASLLTHCTHPGHCECAIVVAHWTARELRALREALRLNYLQYAELIGVPVPAAVAWEQPAAPRPPLAVQITLDRTLSHAAAEARARFRLLLRADPSTA</sequence>
<protein>
    <submittedName>
        <fullName evidence="2">Transcriptional regulator with XRE-family HTH domain</fullName>
    </submittedName>
</protein>
<evidence type="ECO:0000313" key="3">
    <source>
        <dbReference type="Proteomes" id="UP000587527"/>
    </source>
</evidence>
<dbReference type="Pfam" id="PF13560">
    <property type="entry name" value="HTH_31"/>
    <property type="match status" value="1"/>
</dbReference>